<dbReference type="GO" id="GO:0019748">
    <property type="term" value="P:secondary metabolic process"/>
    <property type="evidence" value="ECO:0007669"/>
    <property type="project" value="TreeGrafter"/>
</dbReference>
<sequence length="395" mass="43953">MSRPDFRAFDADNHYYEAEDAFTRHIDPSMAKRCMQWAVIDGRKRLLVGGRVNKFIPNPTFDPIARPGSLEDYFRGRNTEGRDMAAMFGDLESLADNPGYRDRDARLALMDGQGLERAFLFPTLGVGMQEALRHDLPALHAAFRAFNLWLDEDWGFDSDGRLFAAPMLTLADPTEAVAEVDRVLAAGARLVVMVPGPVPTANGYQSPGMADYDPVWARLEEADVPVAFHAGLSGTSQYGKVWESGPAQFEAFRHSSFPLVAFADRTISDTFAALICHGVFCRFPGLRILSIENGGMWVPELLRHMGSAHGKMPFAFERHPVEQFLANVWVSPYFEDDMVMLRDLLGIERLLFGSDFPHAEGLADPLAYVDELEGFNDDEIRKVMRDNADGLIGAG</sequence>
<proteinExistence type="predicted"/>
<dbReference type="InterPro" id="IPR032466">
    <property type="entry name" value="Metal_Hydrolase"/>
</dbReference>
<dbReference type="GO" id="GO:0016831">
    <property type="term" value="F:carboxy-lyase activity"/>
    <property type="evidence" value="ECO:0007669"/>
    <property type="project" value="InterPro"/>
</dbReference>
<dbReference type="PANTHER" id="PTHR21240">
    <property type="entry name" value="2-AMINO-3-CARBOXYLMUCONATE-6-SEMIALDEHYDE DECARBOXYLASE"/>
    <property type="match status" value="1"/>
</dbReference>
<dbReference type="InterPro" id="IPR032465">
    <property type="entry name" value="ACMSD"/>
</dbReference>
<dbReference type="GO" id="GO:0005737">
    <property type="term" value="C:cytoplasm"/>
    <property type="evidence" value="ECO:0007669"/>
    <property type="project" value="TreeGrafter"/>
</dbReference>
<evidence type="ECO:0000256" key="1">
    <source>
        <dbReference type="ARBA" id="ARBA00023239"/>
    </source>
</evidence>
<dbReference type="PANTHER" id="PTHR21240:SF28">
    <property type="entry name" value="ISO-OROTATE DECARBOXYLASE (EUROFUNG)"/>
    <property type="match status" value="1"/>
</dbReference>
<dbReference type="Pfam" id="PF04909">
    <property type="entry name" value="Amidohydro_2"/>
    <property type="match status" value="1"/>
</dbReference>
<dbReference type="AlphaFoldDB" id="A0A381NMG5"/>
<accession>A0A381NMG5</accession>
<reference evidence="3" key="1">
    <citation type="submission" date="2018-05" db="EMBL/GenBank/DDBJ databases">
        <authorList>
            <person name="Lanie J.A."/>
            <person name="Ng W.-L."/>
            <person name="Kazmierczak K.M."/>
            <person name="Andrzejewski T.M."/>
            <person name="Davidsen T.M."/>
            <person name="Wayne K.J."/>
            <person name="Tettelin H."/>
            <person name="Glass J.I."/>
            <person name="Rusch D."/>
            <person name="Podicherti R."/>
            <person name="Tsui H.-C.T."/>
            <person name="Winkler M.E."/>
        </authorList>
    </citation>
    <scope>NUCLEOTIDE SEQUENCE</scope>
</reference>
<keyword evidence="1" id="KW-0456">Lyase</keyword>
<dbReference type="InterPro" id="IPR006680">
    <property type="entry name" value="Amidohydro-rel"/>
</dbReference>
<dbReference type="Gene3D" id="3.20.20.140">
    <property type="entry name" value="Metal-dependent hydrolases"/>
    <property type="match status" value="1"/>
</dbReference>
<dbReference type="SUPFAM" id="SSF51556">
    <property type="entry name" value="Metallo-dependent hydrolases"/>
    <property type="match status" value="1"/>
</dbReference>
<organism evidence="3">
    <name type="scientific">marine metagenome</name>
    <dbReference type="NCBI Taxonomy" id="408172"/>
    <lineage>
        <taxon>unclassified sequences</taxon>
        <taxon>metagenomes</taxon>
        <taxon>ecological metagenomes</taxon>
    </lineage>
</organism>
<dbReference type="GO" id="GO:0016787">
    <property type="term" value="F:hydrolase activity"/>
    <property type="evidence" value="ECO:0007669"/>
    <property type="project" value="InterPro"/>
</dbReference>
<dbReference type="EMBL" id="UINC01000456">
    <property type="protein sequence ID" value="SUZ55720.1"/>
    <property type="molecule type" value="Genomic_DNA"/>
</dbReference>
<evidence type="ECO:0000313" key="3">
    <source>
        <dbReference type="EMBL" id="SUZ55720.1"/>
    </source>
</evidence>
<name>A0A381NMG5_9ZZZZ</name>
<gene>
    <name evidence="3" type="ORF">METZ01_LOCUS8574</name>
</gene>
<evidence type="ECO:0000259" key="2">
    <source>
        <dbReference type="Pfam" id="PF04909"/>
    </source>
</evidence>
<protein>
    <recommendedName>
        <fullName evidence="2">Amidohydrolase-related domain-containing protein</fullName>
    </recommendedName>
</protein>
<feature type="domain" description="Amidohydrolase-related" evidence="2">
    <location>
        <begin position="96"/>
        <end position="388"/>
    </location>
</feature>